<name>A0A2K9F0Y9_9RHOB</name>
<gene>
    <name evidence="2" type="ORF">CUV01_12070</name>
</gene>
<proteinExistence type="predicted"/>
<sequence>MPMIRKIMAHARQTLAAACIGMITAATLTGGPALAEPLRILTSMPPPLTDAFIASFRQRYPTAEVLVLNKNTNSGVDEIVRGNPRGFDIFWASSPEAFVLVGEHQGFAATGCPALPPEGHATFALSSIGWTRRKDSTLFMPGDWDDLLMPAYRGRIGMALPSRSGTSHMTVERLLQVRGWQRGWAYFMSLSENLSTLTSRSFGVLDGVKSDRFDIGLTIDFLAVTEPDLAFRYGRPVMIFPAQIGLLAAGGAPDLACDFIRFVLSDDGQRLLLTPSVGRIPVSAALRAQAGDAVPELMRHAIKLSWQPYNADLAKQRYWSVNAIFDLFISDHLPRRRELWARLRALEATPEAPDMAAETARIERLLTTLPVSEAEAIGHDLNELPGRITDFTVLTDQQKALHDRWTKASHDLLDQADAALSRLEATP</sequence>
<evidence type="ECO:0000256" key="1">
    <source>
        <dbReference type="ARBA" id="ARBA00022729"/>
    </source>
</evidence>
<dbReference type="Gene3D" id="3.40.190.10">
    <property type="entry name" value="Periplasmic binding protein-like II"/>
    <property type="match status" value="2"/>
</dbReference>
<dbReference type="EMBL" id="CP025408">
    <property type="protein sequence ID" value="AUH34032.1"/>
    <property type="molecule type" value="Genomic_DNA"/>
</dbReference>
<organism evidence="2 3">
    <name type="scientific">Paracoccus tegillarcae</name>
    <dbReference type="NCBI Taxonomy" id="1529068"/>
    <lineage>
        <taxon>Bacteria</taxon>
        <taxon>Pseudomonadati</taxon>
        <taxon>Pseudomonadota</taxon>
        <taxon>Alphaproteobacteria</taxon>
        <taxon>Rhodobacterales</taxon>
        <taxon>Paracoccaceae</taxon>
        <taxon>Paracoccus</taxon>
    </lineage>
</organism>
<dbReference type="Pfam" id="PF13531">
    <property type="entry name" value="SBP_bac_11"/>
    <property type="match status" value="1"/>
</dbReference>
<evidence type="ECO:0000313" key="3">
    <source>
        <dbReference type="Proteomes" id="UP000233742"/>
    </source>
</evidence>
<keyword evidence="3" id="KW-1185">Reference proteome</keyword>
<dbReference type="SUPFAM" id="SSF53850">
    <property type="entry name" value="Periplasmic binding protein-like II"/>
    <property type="match status" value="1"/>
</dbReference>
<protein>
    <recommendedName>
        <fullName evidence="4">ABC transporter substrate-binding protein</fullName>
    </recommendedName>
</protein>
<dbReference type="AlphaFoldDB" id="A0A2K9F0Y9"/>
<evidence type="ECO:0008006" key="4">
    <source>
        <dbReference type="Google" id="ProtNLM"/>
    </source>
</evidence>
<reference evidence="2 3" key="1">
    <citation type="submission" date="2017-12" db="EMBL/GenBank/DDBJ databases">
        <authorList>
            <person name="Hurst M.R.H."/>
        </authorList>
    </citation>
    <scope>NUCLEOTIDE SEQUENCE [LARGE SCALE GENOMIC DNA]</scope>
    <source>
        <strain evidence="2 3">BM15</strain>
    </source>
</reference>
<evidence type="ECO:0000313" key="2">
    <source>
        <dbReference type="EMBL" id="AUH34032.1"/>
    </source>
</evidence>
<dbReference type="GO" id="GO:0030288">
    <property type="term" value="C:outer membrane-bounded periplasmic space"/>
    <property type="evidence" value="ECO:0007669"/>
    <property type="project" value="TreeGrafter"/>
</dbReference>
<dbReference type="PANTHER" id="PTHR30006:SF25">
    <property type="entry name" value="PHOSPHOGLYCERATE TRANSPORT REGULATORY PROTEIN PGTC"/>
    <property type="match status" value="1"/>
</dbReference>
<keyword evidence="1" id="KW-0732">Signal</keyword>
<dbReference type="Proteomes" id="UP000233742">
    <property type="component" value="Chromosome"/>
</dbReference>
<dbReference type="PANTHER" id="PTHR30006">
    <property type="entry name" value="THIAMINE-BINDING PERIPLASMIC PROTEIN-RELATED"/>
    <property type="match status" value="1"/>
</dbReference>
<accession>A0A2K9F0Y9</accession>
<dbReference type="KEGG" id="paro:CUV01_12070"/>